<gene>
    <name evidence="1" type="ORF">ACFOWM_01545</name>
</gene>
<dbReference type="PANTHER" id="PTHR40037">
    <property type="entry name" value="PHOSPHOESTERASE YJCG-RELATED"/>
    <property type="match status" value="1"/>
</dbReference>
<sequence>MPSIKNVHMLVLLLDDAAQSVVQTLRQQYYPTYASKMPAHLTLIHTLPVEVALFHKTLQAIAAAQPIFSVSINEIIPFKQGNAISVTSNQLMLLHQNMVKSLLPHLRKKDQLPYQPHITIQQKVTAWKAHTTNILLQQQWVAIAANAVAMQLLRHTNEGLKLIHTYHFKQT</sequence>
<organism evidence="1 2">
    <name type="scientific">Ferruginibacter yonginensis</name>
    <dbReference type="NCBI Taxonomy" id="1310416"/>
    <lineage>
        <taxon>Bacteria</taxon>
        <taxon>Pseudomonadati</taxon>
        <taxon>Bacteroidota</taxon>
        <taxon>Chitinophagia</taxon>
        <taxon>Chitinophagales</taxon>
        <taxon>Chitinophagaceae</taxon>
        <taxon>Ferruginibacter</taxon>
    </lineage>
</organism>
<reference evidence="2" key="1">
    <citation type="journal article" date="2019" name="Int. J. Syst. Evol. Microbiol.">
        <title>The Global Catalogue of Microorganisms (GCM) 10K type strain sequencing project: providing services to taxonomists for standard genome sequencing and annotation.</title>
        <authorList>
            <consortium name="The Broad Institute Genomics Platform"/>
            <consortium name="The Broad Institute Genome Sequencing Center for Infectious Disease"/>
            <person name="Wu L."/>
            <person name="Ma J."/>
        </authorList>
    </citation>
    <scope>NUCLEOTIDE SEQUENCE [LARGE SCALE GENOMIC DNA]</scope>
    <source>
        <strain evidence="2">CECT 8289</strain>
    </source>
</reference>
<dbReference type="EMBL" id="JBHSCZ010000001">
    <property type="protein sequence ID" value="MFC4261549.1"/>
    <property type="molecule type" value="Genomic_DNA"/>
</dbReference>
<dbReference type="Pfam" id="PF13563">
    <property type="entry name" value="2_5_RNA_ligase2"/>
    <property type="match status" value="1"/>
</dbReference>
<dbReference type="Gene3D" id="3.90.1140.10">
    <property type="entry name" value="Cyclic phosphodiesterase"/>
    <property type="match status" value="1"/>
</dbReference>
<evidence type="ECO:0000313" key="2">
    <source>
        <dbReference type="Proteomes" id="UP001595907"/>
    </source>
</evidence>
<accession>A0ABV8QN53</accession>
<comment type="caution">
    <text evidence="1">The sequence shown here is derived from an EMBL/GenBank/DDBJ whole genome shotgun (WGS) entry which is preliminary data.</text>
</comment>
<dbReference type="GO" id="GO:0016874">
    <property type="term" value="F:ligase activity"/>
    <property type="evidence" value="ECO:0007669"/>
    <property type="project" value="UniProtKB-KW"/>
</dbReference>
<keyword evidence="2" id="KW-1185">Reference proteome</keyword>
<dbReference type="SUPFAM" id="SSF55144">
    <property type="entry name" value="LigT-like"/>
    <property type="match status" value="1"/>
</dbReference>
<dbReference type="Proteomes" id="UP001595907">
    <property type="component" value="Unassembled WGS sequence"/>
</dbReference>
<dbReference type="RefSeq" id="WP_379706102.1">
    <property type="nucleotide sequence ID" value="NZ_JBHSCZ010000001.1"/>
</dbReference>
<evidence type="ECO:0000313" key="1">
    <source>
        <dbReference type="EMBL" id="MFC4261549.1"/>
    </source>
</evidence>
<proteinExistence type="predicted"/>
<keyword evidence="1" id="KW-0436">Ligase</keyword>
<name>A0ABV8QN53_9BACT</name>
<protein>
    <submittedName>
        <fullName evidence="1">2'-5' RNA ligase family protein</fullName>
    </submittedName>
</protein>
<dbReference type="PANTHER" id="PTHR40037:SF1">
    <property type="entry name" value="PHOSPHOESTERASE SAOUHSC_00951-RELATED"/>
    <property type="match status" value="1"/>
</dbReference>
<dbReference type="InterPro" id="IPR050580">
    <property type="entry name" value="2H_phosphoesterase_YjcG-like"/>
</dbReference>
<dbReference type="InterPro" id="IPR009097">
    <property type="entry name" value="Cyclic_Pdiesterase"/>
</dbReference>